<dbReference type="Gene3D" id="3.30.360.10">
    <property type="entry name" value="Dihydrodipicolinate Reductase, domain 2"/>
    <property type="match status" value="1"/>
</dbReference>
<evidence type="ECO:0000313" key="3">
    <source>
        <dbReference type="EMBL" id="EAT16686.1"/>
    </source>
</evidence>
<accession>Q1K345</accession>
<comment type="caution">
    <text evidence="3">The sequence shown here is derived from an EMBL/GenBank/DDBJ whole genome shotgun (WGS) entry which is preliminary data.</text>
</comment>
<sequence>MIPLTIAVVGATGAVGRQLIEVLEEREFPVRNLRLYASENSVGDFIDFCDEPVAVQALDKDSFIDVDVAFFCATQSVSEEFLPRAKQAGALCVDATAPWIAREAATLVVPEINGASLDRAKHRVLSNPASVTTMLALPLAQLASCVALKKVVITTFESVSGCGIKGVDDLRKQCGELLNGRPAKKGCFPHQMAFNCVPQVGTFGEGRETDHEQRVQMELLHLLGNDRLEVALTAMRVPVFYGDCASLYVEFDQSVDVNCLEQALTDAPGIELLDDASQGEYPMPIDSAGVDDVQVGRLRPANDASTAFQVFVAMDNLRKGTAVNMVQMVEQAWRN</sequence>
<reference evidence="3" key="2">
    <citation type="submission" date="2006-05" db="EMBL/GenBank/DDBJ databases">
        <title>Sequencing of the draft genome and assembly of Desulfuromonas acetoxidans DSM 684.</title>
        <authorList>
            <consortium name="US DOE Joint Genome Institute (JGI-PGF)"/>
            <person name="Copeland A."/>
            <person name="Lucas S."/>
            <person name="Lapidus A."/>
            <person name="Barry K."/>
            <person name="Detter J.C."/>
            <person name="Glavina del Rio T."/>
            <person name="Hammon N."/>
            <person name="Israni S."/>
            <person name="Dalin E."/>
            <person name="Tice H."/>
            <person name="Bruce D."/>
            <person name="Pitluck S."/>
            <person name="Richardson P."/>
        </authorList>
    </citation>
    <scope>NUCLEOTIDE SEQUENCE [LARGE SCALE GENOMIC DNA]</scope>
    <source>
        <strain evidence="3">DSM 684</strain>
    </source>
</reference>
<dbReference type="SUPFAM" id="SSF55347">
    <property type="entry name" value="Glyceraldehyde-3-phosphate dehydrogenase-like, C-terminal domain"/>
    <property type="match status" value="1"/>
</dbReference>
<dbReference type="GO" id="GO:0051287">
    <property type="term" value="F:NAD binding"/>
    <property type="evidence" value="ECO:0007669"/>
    <property type="project" value="InterPro"/>
</dbReference>
<dbReference type="PIRSF" id="PIRSF000148">
    <property type="entry name" value="ASA_dh"/>
    <property type="match status" value="1"/>
</dbReference>
<dbReference type="AlphaFoldDB" id="Q1K345"/>
<dbReference type="OrthoDB" id="9805684at2"/>
<gene>
    <name evidence="3" type="ORF">Dace_1937</name>
</gene>
<dbReference type="InterPro" id="IPR000534">
    <property type="entry name" value="Semialdehyde_DH_NAD-bd"/>
</dbReference>
<dbReference type="SMART" id="SM00859">
    <property type="entry name" value="Semialdhyde_dh"/>
    <property type="match status" value="1"/>
</dbReference>
<evidence type="ECO:0000256" key="1">
    <source>
        <dbReference type="ARBA" id="ARBA00010584"/>
    </source>
</evidence>
<keyword evidence="3" id="KW-0560">Oxidoreductase</keyword>
<dbReference type="PANTHER" id="PTHR46278:SF2">
    <property type="entry name" value="ASPARTATE-SEMIALDEHYDE DEHYDROGENASE"/>
    <property type="match status" value="1"/>
</dbReference>
<dbReference type="RefSeq" id="WP_005998079.1">
    <property type="nucleotide sequence ID" value="NZ_AAEW02000003.1"/>
</dbReference>
<organism evidence="3 4">
    <name type="scientific">Desulfuromonas acetoxidans (strain DSM 684 / 11070)</name>
    <dbReference type="NCBI Taxonomy" id="281689"/>
    <lineage>
        <taxon>Bacteria</taxon>
        <taxon>Pseudomonadati</taxon>
        <taxon>Thermodesulfobacteriota</taxon>
        <taxon>Desulfuromonadia</taxon>
        <taxon>Desulfuromonadales</taxon>
        <taxon>Desulfuromonadaceae</taxon>
        <taxon>Desulfuromonas</taxon>
    </lineage>
</organism>
<dbReference type="Gene3D" id="3.40.50.720">
    <property type="entry name" value="NAD(P)-binding Rossmann-like Domain"/>
    <property type="match status" value="1"/>
</dbReference>
<protein>
    <submittedName>
        <fullName evidence="3">Aspartate-semialdehyde dehydrogenase</fullName>
        <ecNumber evidence="3">1.2.1.11</ecNumber>
    </submittedName>
</protein>
<proteinExistence type="inferred from homology"/>
<keyword evidence="4" id="KW-1185">Reference proteome</keyword>
<feature type="domain" description="Semialdehyde dehydrogenase NAD-binding" evidence="2">
    <location>
        <begin position="5"/>
        <end position="120"/>
    </location>
</feature>
<dbReference type="Proteomes" id="UP000005695">
    <property type="component" value="Unassembled WGS sequence"/>
</dbReference>
<dbReference type="EMBL" id="AAEW02000003">
    <property type="protein sequence ID" value="EAT16686.1"/>
    <property type="molecule type" value="Genomic_DNA"/>
</dbReference>
<dbReference type="PANTHER" id="PTHR46278">
    <property type="entry name" value="DEHYDROGENASE, PUTATIVE-RELATED"/>
    <property type="match status" value="1"/>
</dbReference>
<evidence type="ECO:0000313" key="4">
    <source>
        <dbReference type="Proteomes" id="UP000005695"/>
    </source>
</evidence>
<dbReference type="GO" id="GO:0008652">
    <property type="term" value="P:amino acid biosynthetic process"/>
    <property type="evidence" value="ECO:0007669"/>
    <property type="project" value="InterPro"/>
</dbReference>
<dbReference type="Pfam" id="PF01118">
    <property type="entry name" value="Semialdhyde_dh"/>
    <property type="match status" value="1"/>
</dbReference>
<dbReference type="InterPro" id="IPR036291">
    <property type="entry name" value="NAD(P)-bd_dom_sf"/>
</dbReference>
<dbReference type="Pfam" id="PF02774">
    <property type="entry name" value="Semialdhyde_dhC"/>
    <property type="match status" value="1"/>
</dbReference>
<dbReference type="NCBIfam" id="NF011456">
    <property type="entry name" value="PRK14874.1"/>
    <property type="match status" value="1"/>
</dbReference>
<comment type="similarity">
    <text evidence="1">Belongs to the aspartate-semialdehyde dehydrogenase family.</text>
</comment>
<dbReference type="EC" id="1.2.1.11" evidence="3"/>
<reference evidence="3" key="1">
    <citation type="submission" date="2006-05" db="EMBL/GenBank/DDBJ databases">
        <title>Annotation of the draft genome assembly of Desulfuromonas acetoxidans DSM 684.</title>
        <authorList>
            <consortium name="US DOE Joint Genome Institute (JGI-ORNL)"/>
            <person name="Larimer F."/>
            <person name="Land M."/>
            <person name="Hauser L."/>
        </authorList>
    </citation>
    <scope>NUCLEOTIDE SEQUENCE [LARGE SCALE GENOMIC DNA]</scope>
    <source>
        <strain evidence="3">DSM 684</strain>
    </source>
</reference>
<dbReference type="CDD" id="cd18129">
    <property type="entry name" value="ASADH_C_USG1_like"/>
    <property type="match status" value="1"/>
</dbReference>
<evidence type="ECO:0000259" key="2">
    <source>
        <dbReference type="SMART" id="SM00859"/>
    </source>
</evidence>
<dbReference type="InterPro" id="IPR012280">
    <property type="entry name" value="Semialdhyde_DH_dimer_dom"/>
</dbReference>
<dbReference type="GO" id="GO:0004073">
    <property type="term" value="F:aspartate-semialdehyde dehydrogenase activity"/>
    <property type="evidence" value="ECO:0007669"/>
    <property type="project" value="UniProtKB-EC"/>
</dbReference>
<dbReference type="SUPFAM" id="SSF51735">
    <property type="entry name" value="NAD(P)-binding Rossmann-fold domains"/>
    <property type="match status" value="1"/>
</dbReference>
<dbReference type="GO" id="GO:0046983">
    <property type="term" value="F:protein dimerization activity"/>
    <property type="evidence" value="ECO:0007669"/>
    <property type="project" value="InterPro"/>
</dbReference>
<name>Q1K345_DESA6</name>